<feature type="binding site" evidence="16">
    <location>
        <position position="217"/>
    </location>
    <ligand>
        <name>Zn(2+)</name>
        <dbReference type="ChEBI" id="CHEBI:29105"/>
        <label>2</label>
        <note>catalytic</note>
    </ligand>
</feature>
<dbReference type="InterPro" id="IPR018487">
    <property type="entry name" value="Hemopexin-like_repeat"/>
</dbReference>
<evidence type="ECO:0000256" key="12">
    <source>
        <dbReference type="ARBA" id="ARBA00023049"/>
    </source>
</evidence>
<feature type="compositionally biased region" description="Polar residues" evidence="22">
    <location>
        <begin position="44"/>
        <end position="63"/>
    </location>
</feature>
<protein>
    <recommendedName>
        <fullName evidence="24">Peptidase metallopeptidase domain-containing protein</fullName>
    </recommendedName>
</protein>
<feature type="binding site" evidence="17">
    <location>
        <position position="193"/>
    </location>
    <ligand>
        <name>Ca(2+)</name>
        <dbReference type="ChEBI" id="CHEBI:29108"/>
        <label>3</label>
    </ligand>
</feature>
<dbReference type="InterPro" id="IPR036365">
    <property type="entry name" value="PGBD-like_sf"/>
</dbReference>
<feature type="binding site" evidence="17">
    <location>
        <position position="196"/>
    </location>
    <ligand>
        <name>Ca(2+)</name>
        <dbReference type="ChEBI" id="CHEBI:29108"/>
        <label>1</label>
    </ligand>
</feature>
<dbReference type="GO" id="GO:0030198">
    <property type="term" value="P:extracellular matrix organization"/>
    <property type="evidence" value="ECO:0007669"/>
    <property type="project" value="TreeGrafter"/>
</dbReference>
<evidence type="ECO:0000256" key="8">
    <source>
        <dbReference type="ARBA" id="ARBA00022737"/>
    </source>
</evidence>
<dbReference type="PIRSF" id="PIRSF001191">
    <property type="entry name" value="Peptidase_M10A_matrix"/>
    <property type="match status" value="1"/>
</dbReference>
<keyword evidence="9" id="KW-0378">Hydrolase</keyword>
<evidence type="ECO:0000256" key="19">
    <source>
        <dbReference type="PIRSR" id="PIRSR621190-4"/>
    </source>
</evidence>
<dbReference type="InterPro" id="IPR021190">
    <property type="entry name" value="Pept_M10A"/>
</dbReference>
<organism evidence="25 26">
    <name type="scientific">Xenopus laevis</name>
    <name type="common">African clawed frog</name>
    <dbReference type="NCBI Taxonomy" id="8355"/>
    <lineage>
        <taxon>Eukaryota</taxon>
        <taxon>Metazoa</taxon>
        <taxon>Chordata</taxon>
        <taxon>Craniata</taxon>
        <taxon>Vertebrata</taxon>
        <taxon>Euteleostomi</taxon>
        <taxon>Amphibia</taxon>
        <taxon>Batrachia</taxon>
        <taxon>Anura</taxon>
        <taxon>Pipoidea</taxon>
        <taxon>Pipidae</taxon>
        <taxon>Xenopodinae</taxon>
        <taxon>Xenopus</taxon>
        <taxon>Xenopus</taxon>
    </lineage>
</organism>
<sequence length="473" mass="54161">MKVVVCNRHPAMKSLTVLLIFVTCCSAFPVGTLRETDEGDDSLTGGTPQSRSFTTSASPNKTGRMQDFFDVEITGRPDEKNTDGMQKPKCGFIDVGEFSFFSGKPVWKKRNLTYRILNYTKNMAKDEVDWAIQRAFKIWSDVTSFTFTRINNSVSDIEISFVSRAHNDSYPFDGPSNKLAHAFRPSNGDVHFDNDETWTNGSHDENLFLVAAHEFGHSLGLHHSNDSKAVMFGHYQYVNPTTLQLSKDDIDAIQSLYGVQKKPVPPTLNPESNCLPNITFDAVTTMNGSMLFFKDGHFWRKTPQNTKVERFSISSFWPFLTSGIQAAYEYPKNNQVFFFKKTKYWALKDYKIEKNYPKNISELGLPRTVKRVDAAVHDEEAGKTYFFINGKYWSFDEQKKQMDKRYPRKIITGFPGIGNKVQAAFKYKGLLYFSNGNQQYEYSMKKKNVTNVLKNMSWFNCKSENGWNSTSIE</sequence>
<evidence type="ECO:0000256" key="11">
    <source>
        <dbReference type="ARBA" id="ARBA00022837"/>
    </source>
</evidence>
<name>A0A974DQ99_XENLA</name>
<evidence type="ECO:0000256" key="22">
    <source>
        <dbReference type="SAM" id="MobiDB-lite"/>
    </source>
</evidence>
<dbReference type="GO" id="GO:0031012">
    <property type="term" value="C:extracellular matrix"/>
    <property type="evidence" value="ECO:0007669"/>
    <property type="project" value="InterPro"/>
</dbReference>
<keyword evidence="12" id="KW-0482">Metalloprotease</keyword>
<feature type="repeat" description="Hemopexin" evidence="21">
    <location>
        <begin position="277"/>
        <end position="320"/>
    </location>
</feature>
<feature type="binding site" evidence="17">
    <location>
        <position position="176"/>
    </location>
    <ligand>
        <name>Ca(2+)</name>
        <dbReference type="ChEBI" id="CHEBI:29108"/>
        <label>3</label>
    </ligand>
</feature>
<evidence type="ECO:0000313" key="25">
    <source>
        <dbReference type="EMBL" id="OCT96144.1"/>
    </source>
</evidence>
<comment type="similarity">
    <text evidence="2">Belongs to the peptidase M10A family.</text>
</comment>
<evidence type="ECO:0000256" key="4">
    <source>
        <dbReference type="ARBA" id="ARBA00022530"/>
    </source>
</evidence>
<evidence type="ECO:0000256" key="18">
    <source>
        <dbReference type="PIRSR" id="PIRSR621190-3"/>
    </source>
</evidence>
<dbReference type="PANTHER" id="PTHR10201:SF322">
    <property type="entry name" value="MATRIX METALLOPROTEINASE-18"/>
    <property type="match status" value="1"/>
</dbReference>
<feature type="binding site" evidence="17">
    <location>
        <position position="231"/>
    </location>
    <ligand>
        <name>Zn(2+)</name>
        <dbReference type="ChEBI" id="CHEBI:29105"/>
        <label>2</label>
        <note>catalytic</note>
    </ligand>
</feature>
<feature type="binding site" evidence="17">
    <location>
        <position position="173"/>
    </location>
    <ligand>
        <name>Ca(2+)</name>
        <dbReference type="ChEBI" id="CHEBI:29108"/>
        <label>3</label>
    </ligand>
</feature>
<feature type="signal peptide" evidence="23">
    <location>
        <begin position="1"/>
        <end position="27"/>
    </location>
</feature>
<feature type="binding site" evidence="17">
    <location>
        <position position="191"/>
    </location>
    <ligand>
        <name>Zn(2+)</name>
        <dbReference type="ChEBI" id="CHEBI:29105"/>
        <label>1</label>
    </ligand>
</feature>
<feature type="binding site" evidence="17">
    <location>
        <position position="156"/>
    </location>
    <ligand>
        <name>Ca(2+)</name>
        <dbReference type="ChEBI" id="CHEBI:29108"/>
        <label>2</label>
    </ligand>
</feature>
<evidence type="ECO:0000256" key="1">
    <source>
        <dbReference type="ARBA" id="ARBA00004498"/>
    </source>
</evidence>
<feature type="region of interest" description="Disordered" evidence="22">
    <location>
        <begin position="36"/>
        <end position="63"/>
    </location>
</feature>
<comment type="cofactor">
    <cofactor evidence="17">
        <name>Zn(2+)</name>
        <dbReference type="ChEBI" id="CHEBI:29105"/>
    </cofactor>
    <text evidence="17">Binds 2 Zn(2+) ions per subunit.</text>
</comment>
<dbReference type="FunFam" id="3.40.390.10:FF:000007">
    <property type="entry name" value="Collagenase 3"/>
    <property type="match status" value="1"/>
</dbReference>
<evidence type="ECO:0000256" key="14">
    <source>
        <dbReference type="ARBA" id="ARBA00023157"/>
    </source>
</evidence>
<proteinExistence type="inferred from homology"/>
<feature type="binding site" evidence="17">
    <location>
        <position position="375"/>
    </location>
    <ligand>
        <name>Ca(2+)</name>
        <dbReference type="ChEBI" id="CHEBI:29108"/>
        <label>5</label>
    </ligand>
</feature>
<keyword evidence="3" id="KW-0964">Secreted</keyword>
<feature type="repeat" description="Hemopexin" evidence="21">
    <location>
        <begin position="369"/>
        <end position="417"/>
    </location>
</feature>
<dbReference type="SUPFAM" id="SSF47090">
    <property type="entry name" value="PGBD-like"/>
    <property type="match status" value="1"/>
</dbReference>
<keyword evidence="11 17" id="KW-0106">Calcium</keyword>
<dbReference type="PANTHER" id="PTHR10201">
    <property type="entry name" value="MATRIX METALLOPROTEINASE"/>
    <property type="match status" value="1"/>
</dbReference>
<dbReference type="Gene3D" id="3.40.390.10">
    <property type="entry name" value="Collagenase (Catalytic Domain)"/>
    <property type="match status" value="1"/>
</dbReference>
<dbReference type="InterPro" id="IPR006026">
    <property type="entry name" value="Peptidase_Metallo"/>
</dbReference>
<dbReference type="CDD" id="cd04278">
    <property type="entry name" value="ZnMc_MMP"/>
    <property type="match status" value="1"/>
</dbReference>
<dbReference type="InterPro" id="IPR000585">
    <property type="entry name" value="Hemopexin-like_dom"/>
</dbReference>
<feature type="binding site" evidence="16">
    <location>
        <position position="213"/>
    </location>
    <ligand>
        <name>Zn(2+)</name>
        <dbReference type="ChEBI" id="CHEBI:29105"/>
        <label>2</label>
        <note>catalytic</note>
    </ligand>
</feature>
<evidence type="ECO:0000256" key="7">
    <source>
        <dbReference type="ARBA" id="ARBA00022729"/>
    </source>
</evidence>
<keyword evidence="4" id="KW-0272">Extracellular matrix</keyword>
<dbReference type="PROSITE" id="PS51642">
    <property type="entry name" value="HEMOPEXIN_2"/>
    <property type="match status" value="3"/>
</dbReference>
<feature type="active site" evidence="15">
    <location>
        <position position="214"/>
    </location>
</feature>
<evidence type="ECO:0000256" key="3">
    <source>
        <dbReference type="ARBA" id="ARBA00022525"/>
    </source>
</evidence>
<keyword evidence="13" id="KW-0865">Zymogen</keyword>
<dbReference type="InterPro" id="IPR001818">
    <property type="entry name" value="Pept_M10_metallopeptidase"/>
</dbReference>
<evidence type="ECO:0000256" key="17">
    <source>
        <dbReference type="PIRSR" id="PIRSR621190-2"/>
    </source>
</evidence>
<dbReference type="GO" id="GO:0006508">
    <property type="term" value="P:proteolysis"/>
    <property type="evidence" value="ECO:0007669"/>
    <property type="project" value="UniProtKB-KW"/>
</dbReference>
<feature type="binding site" evidence="17">
    <location>
        <position position="281"/>
    </location>
    <ligand>
        <name>Ca(2+)</name>
        <dbReference type="ChEBI" id="CHEBI:29108"/>
        <label>4</label>
    </ligand>
</feature>
<evidence type="ECO:0000256" key="5">
    <source>
        <dbReference type="ARBA" id="ARBA00022670"/>
    </source>
</evidence>
<comment type="subcellular location">
    <subcellularLocation>
        <location evidence="1">Secreted</location>
        <location evidence="1">Extracellular space</location>
        <location evidence="1">Extracellular matrix</location>
    </subcellularLocation>
</comment>
<dbReference type="Proteomes" id="UP000694892">
    <property type="component" value="Chromosome 2L"/>
</dbReference>
<feature type="binding site" evidence="17">
    <location>
        <position position="181"/>
    </location>
    <ligand>
        <name>Zn(2+)</name>
        <dbReference type="ChEBI" id="CHEBI:29105"/>
        <label>1</label>
    </ligand>
</feature>
<evidence type="ECO:0000256" key="9">
    <source>
        <dbReference type="ARBA" id="ARBA00022801"/>
    </source>
</evidence>
<feature type="short sequence motif" description="Cysteine switch" evidence="20">
    <location>
        <begin position="88"/>
        <end position="95"/>
    </location>
</feature>
<reference evidence="26" key="1">
    <citation type="journal article" date="2016" name="Nature">
        <title>Genome evolution in the allotetraploid frog Xenopus laevis.</title>
        <authorList>
            <person name="Session A.M."/>
            <person name="Uno Y."/>
            <person name="Kwon T."/>
            <person name="Chapman J.A."/>
            <person name="Toyoda A."/>
            <person name="Takahashi S."/>
            <person name="Fukui A."/>
            <person name="Hikosaka A."/>
            <person name="Suzuki A."/>
            <person name="Kondo M."/>
            <person name="van Heeringen S.J."/>
            <person name="Quigley I."/>
            <person name="Heinz S."/>
            <person name="Ogino H."/>
            <person name="Ochi H."/>
            <person name="Hellsten U."/>
            <person name="Lyons J.B."/>
            <person name="Simakov O."/>
            <person name="Putnam N."/>
            <person name="Stites J."/>
            <person name="Kuroki Y."/>
            <person name="Tanaka T."/>
            <person name="Michiue T."/>
            <person name="Watanabe M."/>
            <person name="Bogdanovic O."/>
            <person name="Lister R."/>
            <person name="Georgiou G."/>
            <person name="Paranjpe S.S."/>
            <person name="van Kruijsbergen I."/>
            <person name="Shu S."/>
            <person name="Carlson J."/>
            <person name="Kinoshita T."/>
            <person name="Ohta Y."/>
            <person name="Mawaribuchi S."/>
            <person name="Jenkins J."/>
            <person name="Grimwood J."/>
            <person name="Schmutz J."/>
            <person name="Mitros T."/>
            <person name="Mozaffari S.V."/>
            <person name="Suzuki Y."/>
            <person name="Haramoto Y."/>
            <person name="Yamamoto T.S."/>
            <person name="Takagi C."/>
            <person name="Heald R."/>
            <person name="Miller K."/>
            <person name="Haudenschild C."/>
            <person name="Kitzman J."/>
            <person name="Nakayama T."/>
            <person name="Izutsu Y."/>
            <person name="Robert J."/>
            <person name="Fortriede J."/>
            <person name="Burns K."/>
            <person name="Lotay V."/>
            <person name="Karimi K."/>
            <person name="Yasuoka Y."/>
            <person name="Dichmann D.S."/>
            <person name="Flajnik M.F."/>
            <person name="Houston D.W."/>
            <person name="Shendure J."/>
            <person name="DuPasquier L."/>
            <person name="Vize P.D."/>
            <person name="Zorn A.M."/>
            <person name="Ito M."/>
            <person name="Marcotte E.M."/>
            <person name="Wallingford J.B."/>
            <person name="Ito Y."/>
            <person name="Asashima M."/>
            <person name="Ueno N."/>
            <person name="Matsuda Y."/>
            <person name="Veenstra G.J."/>
            <person name="Fujiyama A."/>
            <person name="Harland R.M."/>
            <person name="Taira M."/>
            <person name="Rokhsar D.S."/>
        </authorList>
    </citation>
    <scope>NUCLEOTIDE SEQUENCE [LARGE SCALE GENOMIC DNA]</scope>
    <source>
        <strain evidence="26">J</strain>
    </source>
</reference>
<evidence type="ECO:0000256" key="13">
    <source>
        <dbReference type="ARBA" id="ARBA00023145"/>
    </source>
</evidence>
<dbReference type="FunFam" id="2.110.10.10:FF:000002">
    <property type="entry name" value="Matrix metallopeptidase 3"/>
    <property type="match status" value="1"/>
</dbReference>
<dbReference type="SUPFAM" id="SSF55486">
    <property type="entry name" value="Metalloproteases ('zincins'), catalytic domain"/>
    <property type="match status" value="1"/>
</dbReference>
<dbReference type="GO" id="GO:0004222">
    <property type="term" value="F:metalloendopeptidase activity"/>
    <property type="evidence" value="ECO:0007669"/>
    <property type="project" value="InterPro"/>
</dbReference>
<feature type="binding site" evidence="17">
    <location>
        <position position="189"/>
    </location>
    <ligand>
        <name>Ca(2+)</name>
        <dbReference type="ChEBI" id="CHEBI:29108"/>
        <label>2</label>
    </ligand>
</feature>
<evidence type="ECO:0000256" key="15">
    <source>
        <dbReference type="PIRSR" id="PIRSR001191-1"/>
    </source>
</evidence>
<keyword evidence="7 23" id="KW-0732">Signal</keyword>
<dbReference type="CDD" id="cd00094">
    <property type="entry name" value="HX"/>
    <property type="match status" value="1"/>
</dbReference>
<dbReference type="SMART" id="SM00120">
    <property type="entry name" value="HX"/>
    <property type="match status" value="4"/>
</dbReference>
<dbReference type="Pfam" id="PF00045">
    <property type="entry name" value="Hemopexin"/>
    <property type="match status" value="3"/>
</dbReference>
<dbReference type="PRINTS" id="PR00138">
    <property type="entry name" value="MATRIXIN"/>
</dbReference>
<feature type="binding site" evidence="17">
    <location>
        <position position="174"/>
    </location>
    <ligand>
        <name>Ca(2+)</name>
        <dbReference type="ChEBI" id="CHEBI:29108"/>
        <label>3</label>
    </ligand>
</feature>
<feature type="binding site" evidence="16">
    <location>
        <position position="223"/>
    </location>
    <ligand>
        <name>Zn(2+)</name>
        <dbReference type="ChEBI" id="CHEBI:29105"/>
        <label>2</label>
        <note>catalytic</note>
    </ligand>
</feature>
<dbReference type="InterPro" id="IPR024079">
    <property type="entry name" value="MetalloPept_cat_dom_sf"/>
</dbReference>
<evidence type="ECO:0000256" key="10">
    <source>
        <dbReference type="ARBA" id="ARBA00022833"/>
    </source>
</evidence>
<evidence type="ECO:0000256" key="2">
    <source>
        <dbReference type="ARBA" id="ARBA00010370"/>
    </source>
</evidence>
<evidence type="ECO:0000256" key="20">
    <source>
        <dbReference type="PIRSR" id="PIRSR621190-5"/>
    </source>
</evidence>
<feature type="modified residue" description="Phosphotyrosine; by PKDCC" evidence="19">
    <location>
        <position position="356"/>
    </location>
</feature>
<accession>A0A974DQ99</accession>
<comment type="cofactor">
    <cofactor evidence="17">
        <name>Ca(2+)</name>
        <dbReference type="ChEBI" id="CHEBI:29108"/>
    </cofactor>
    <text evidence="17">Can bind about 5 Ca(2+) ions per subunit.</text>
</comment>
<feature type="domain" description="Peptidase metallopeptidase" evidence="24">
    <location>
        <begin position="103"/>
        <end position="259"/>
    </location>
</feature>
<keyword evidence="8" id="KW-0677">Repeat</keyword>
<keyword evidence="5" id="KW-0645">Protease</keyword>
<evidence type="ECO:0000259" key="24">
    <source>
        <dbReference type="SMART" id="SM00235"/>
    </source>
</evidence>
<dbReference type="GO" id="GO:0005615">
    <property type="term" value="C:extracellular space"/>
    <property type="evidence" value="ECO:0007669"/>
    <property type="project" value="TreeGrafter"/>
</dbReference>
<dbReference type="SUPFAM" id="SSF50923">
    <property type="entry name" value="Hemopexin-like domain"/>
    <property type="match status" value="1"/>
</dbReference>
<dbReference type="AlphaFoldDB" id="A0A974DQ99"/>
<dbReference type="GO" id="GO:0008270">
    <property type="term" value="F:zinc ion binding"/>
    <property type="evidence" value="ECO:0007669"/>
    <property type="project" value="InterPro"/>
</dbReference>
<evidence type="ECO:0000256" key="6">
    <source>
        <dbReference type="ARBA" id="ARBA00022723"/>
    </source>
</evidence>
<evidence type="ECO:0000256" key="16">
    <source>
        <dbReference type="PIRSR" id="PIRSR001191-2"/>
    </source>
</evidence>
<dbReference type="InterPro" id="IPR036375">
    <property type="entry name" value="Hemopexin-like_dom_sf"/>
</dbReference>
<feature type="binding site" evidence="17">
    <location>
        <position position="327"/>
    </location>
    <ligand>
        <name>Ca(2+)</name>
        <dbReference type="ChEBI" id="CHEBI:29108"/>
        <label>5</label>
    </ligand>
</feature>
<feature type="repeat" description="Hemopexin" evidence="21">
    <location>
        <begin position="321"/>
        <end position="367"/>
    </location>
</feature>
<evidence type="ECO:0000256" key="21">
    <source>
        <dbReference type="PROSITE-ProRule" id="PRU01011"/>
    </source>
</evidence>
<feature type="binding site" evidence="17">
    <location>
        <position position="166"/>
    </location>
    <ligand>
        <name>Zn(2+)</name>
        <dbReference type="ChEBI" id="CHEBI:29105"/>
        <label>1</label>
    </ligand>
</feature>
<feature type="binding site" evidence="17">
    <location>
        <position position="196"/>
    </location>
    <ligand>
        <name>Ca(2+)</name>
        <dbReference type="ChEBI" id="CHEBI:29108"/>
        <label>3</label>
    </ligand>
</feature>
<feature type="chain" id="PRO_5037891993" description="Peptidase metallopeptidase domain-containing protein" evidence="23">
    <location>
        <begin position="28"/>
        <end position="473"/>
    </location>
</feature>
<evidence type="ECO:0000256" key="23">
    <source>
        <dbReference type="SAM" id="SignalP"/>
    </source>
</evidence>
<gene>
    <name evidence="25" type="ORF">XELAEV_18013827mg</name>
</gene>
<keyword evidence="6 16" id="KW-0479">Metal-binding</keyword>
<feature type="disulfide bond" evidence="18">
    <location>
        <begin position="274"/>
        <end position="461"/>
    </location>
</feature>
<dbReference type="SMART" id="SM00235">
    <property type="entry name" value="ZnMc"/>
    <property type="match status" value="1"/>
</dbReference>
<dbReference type="OMA" id="QAAYEYP"/>
<keyword evidence="10 16" id="KW-0862">Zinc</keyword>
<dbReference type="EMBL" id="CM004468">
    <property type="protein sequence ID" value="OCT96144.1"/>
    <property type="molecule type" value="Genomic_DNA"/>
</dbReference>
<feature type="binding site" evidence="17">
    <location>
        <position position="168"/>
    </location>
    <ligand>
        <name>Zn(2+)</name>
        <dbReference type="ChEBI" id="CHEBI:29105"/>
        <label>1</label>
    </ligand>
</feature>
<evidence type="ECO:0000313" key="26">
    <source>
        <dbReference type="Proteomes" id="UP000694892"/>
    </source>
</evidence>
<dbReference type="Pfam" id="PF00413">
    <property type="entry name" value="Peptidase_M10"/>
    <property type="match status" value="1"/>
</dbReference>
<dbReference type="Gene3D" id="2.110.10.10">
    <property type="entry name" value="Hemopexin-like domain"/>
    <property type="match status" value="1"/>
</dbReference>
<feature type="binding site" description="in inhibited form" evidence="17">
    <location>
        <position position="90"/>
    </location>
    <ligand>
        <name>Zn(2+)</name>
        <dbReference type="ChEBI" id="CHEBI:29105"/>
        <label>2</label>
        <note>catalytic</note>
    </ligand>
</feature>
<keyword evidence="14 18" id="KW-1015">Disulfide bond</keyword>
<dbReference type="InterPro" id="IPR033739">
    <property type="entry name" value="M10A_MMP"/>
</dbReference>
<dbReference type="GO" id="GO:0030574">
    <property type="term" value="P:collagen catabolic process"/>
    <property type="evidence" value="ECO:0007669"/>
    <property type="project" value="TreeGrafter"/>
</dbReference>